<feature type="domain" description="Fumarase C C-terminal" evidence="5">
    <location>
        <begin position="305"/>
        <end position="349"/>
    </location>
</feature>
<dbReference type="InterPro" id="IPR000362">
    <property type="entry name" value="Fumarate_lyase_fam"/>
</dbReference>
<organism evidence="6">
    <name type="scientific">Lygus hesperus</name>
    <name type="common">Western plant bug</name>
    <dbReference type="NCBI Taxonomy" id="30085"/>
    <lineage>
        <taxon>Eukaryota</taxon>
        <taxon>Metazoa</taxon>
        <taxon>Ecdysozoa</taxon>
        <taxon>Arthropoda</taxon>
        <taxon>Hexapoda</taxon>
        <taxon>Insecta</taxon>
        <taxon>Pterygota</taxon>
        <taxon>Neoptera</taxon>
        <taxon>Paraneoptera</taxon>
        <taxon>Hemiptera</taxon>
        <taxon>Heteroptera</taxon>
        <taxon>Panheteroptera</taxon>
        <taxon>Cimicomorpha</taxon>
        <taxon>Miridae</taxon>
        <taxon>Mirini</taxon>
        <taxon>Lygus</taxon>
    </lineage>
</organism>
<reference evidence="6" key="1">
    <citation type="journal article" date="2014" name="PLoS ONE">
        <title>Transcriptome-Based Identification of ABC Transporters in the Western Tarnished Plant Bug Lygus hesperus.</title>
        <authorList>
            <person name="Hull J.J."/>
            <person name="Chaney K."/>
            <person name="Geib S.M."/>
            <person name="Fabrick J.A."/>
            <person name="Brent C.S."/>
            <person name="Walsh D."/>
            <person name="Lavine L.C."/>
        </authorList>
    </citation>
    <scope>NUCLEOTIDE SEQUENCE</scope>
</reference>
<dbReference type="PANTHER" id="PTHR11444">
    <property type="entry name" value="ASPARTATEAMMONIA/ARGININOSUCCINATE/ADENYLOSUCCINATE LYASE"/>
    <property type="match status" value="1"/>
</dbReference>
<protein>
    <recommendedName>
        <fullName evidence="2">fumarate hydratase</fullName>
        <ecNumber evidence="2">4.2.1.2</ecNumber>
    </recommendedName>
</protein>
<dbReference type="EMBL" id="GBHO01008826">
    <property type="protein sequence ID" value="JAG34778.1"/>
    <property type="molecule type" value="Transcribed_RNA"/>
</dbReference>
<dbReference type="GO" id="GO:0006108">
    <property type="term" value="P:malate metabolic process"/>
    <property type="evidence" value="ECO:0007669"/>
    <property type="project" value="TreeGrafter"/>
</dbReference>
<dbReference type="Gene3D" id="1.10.275.10">
    <property type="entry name" value="Fumarase/aspartase (N-terminal domain)"/>
    <property type="match status" value="1"/>
</dbReference>
<dbReference type="PRINTS" id="PR00149">
    <property type="entry name" value="FUMRATELYASE"/>
</dbReference>
<dbReference type="PANTHER" id="PTHR11444:SF1">
    <property type="entry name" value="FUMARATE HYDRATASE, MITOCHONDRIAL"/>
    <property type="match status" value="1"/>
</dbReference>
<gene>
    <name evidence="6" type="primary">fum-1_1</name>
    <name evidence="6" type="ORF">CM83_1984</name>
</gene>
<dbReference type="UniPathway" id="UPA00223">
    <property type="reaction ID" value="UER01007"/>
</dbReference>
<dbReference type="Pfam" id="PF00206">
    <property type="entry name" value="Lyase_1"/>
    <property type="match status" value="1"/>
</dbReference>
<evidence type="ECO:0000259" key="5">
    <source>
        <dbReference type="Pfam" id="PF10415"/>
    </source>
</evidence>
<dbReference type="InterPro" id="IPR018951">
    <property type="entry name" value="Fumarase_C_C"/>
</dbReference>
<feature type="domain" description="Fumarate lyase N-terminal" evidence="4">
    <location>
        <begin position="1"/>
        <end position="239"/>
    </location>
</feature>
<dbReference type="Gene3D" id="1.10.40.30">
    <property type="entry name" value="Fumarase/aspartase (C-terminal domain)"/>
    <property type="match status" value="1"/>
</dbReference>
<dbReference type="Gene3D" id="1.20.200.10">
    <property type="entry name" value="Fumarase/aspartase (Central domain)"/>
    <property type="match status" value="1"/>
</dbReference>
<name>A0A0A9YUJ7_LYGHE</name>
<dbReference type="AlphaFoldDB" id="A0A0A9YUJ7"/>
<keyword evidence="3" id="KW-0456">Lyase</keyword>
<dbReference type="GO" id="GO:0004333">
    <property type="term" value="F:fumarate hydratase activity"/>
    <property type="evidence" value="ECO:0007669"/>
    <property type="project" value="UniProtKB-EC"/>
</dbReference>
<dbReference type="SUPFAM" id="SSF48557">
    <property type="entry name" value="L-aspartase-like"/>
    <property type="match status" value="1"/>
</dbReference>
<dbReference type="InterPro" id="IPR020557">
    <property type="entry name" value="Fumarate_lyase_CS"/>
</dbReference>
<dbReference type="InterPro" id="IPR024083">
    <property type="entry name" value="Fumarase/histidase_N"/>
</dbReference>
<evidence type="ECO:0000256" key="3">
    <source>
        <dbReference type="ARBA" id="ARBA00023239"/>
    </source>
</evidence>
<dbReference type="PROSITE" id="PS00163">
    <property type="entry name" value="FUMARATE_LYASES"/>
    <property type="match status" value="1"/>
</dbReference>
<reference evidence="6" key="2">
    <citation type="submission" date="2014-07" db="EMBL/GenBank/DDBJ databases">
        <authorList>
            <person name="Hull J."/>
        </authorList>
    </citation>
    <scope>NUCLEOTIDE SEQUENCE</scope>
</reference>
<dbReference type="FunFam" id="1.10.40.30:FF:000002">
    <property type="entry name" value="Fumarate hydratase class II"/>
    <property type="match status" value="1"/>
</dbReference>
<evidence type="ECO:0000313" key="6">
    <source>
        <dbReference type="EMBL" id="JAG34778.1"/>
    </source>
</evidence>
<proteinExistence type="inferred from homology"/>
<sequence length="350" mass="38147">MNVNEVIANRCAQLHGNSLGDFSYIHPNDHVNKAQSSNDCFPTAMHIAATRSLIHGLIPALKYVKQTFERKICEFGDIIKIGRTHCQDATPLTVGQELSAYVTMLDYAIERVSSPLPRLYMLAQGGTAVGTGLNTFEGFDTLVAAEIAELTGIPFITAPNKFEALSAHDALNELCGQLTTVAGSLHKIANDLRLLGSGPRAGLGEYILPENEPGSSIMPGKVNPTQCEMMTMVCSRVIGNSAQVAFAASMGQFQLNVYKPCIIAATLQSLQLLTDACISFSRHCIRGMKINEKHVKELLLKSLMLVTALNPKIGYEKAAKVAKYAHQHGLTLEESAVDHWKFLTKEEFTQ</sequence>
<dbReference type="InterPro" id="IPR005677">
    <property type="entry name" value="Fum_hydII"/>
</dbReference>
<dbReference type="FunFam" id="1.20.200.10:FF:000001">
    <property type="entry name" value="Fumarate hydratase, mitochondrial"/>
    <property type="match status" value="1"/>
</dbReference>
<dbReference type="InterPro" id="IPR008948">
    <property type="entry name" value="L-Aspartase-like"/>
</dbReference>
<dbReference type="GO" id="GO:0006099">
    <property type="term" value="P:tricarboxylic acid cycle"/>
    <property type="evidence" value="ECO:0007669"/>
    <property type="project" value="UniProtKB-UniPathway"/>
</dbReference>
<comment type="similarity">
    <text evidence="1">Belongs to the class-II fumarase/aspartase family. Fumarase subfamily.</text>
</comment>
<dbReference type="Pfam" id="PF10415">
    <property type="entry name" value="FumaraseC_C"/>
    <property type="match status" value="1"/>
</dbReference>
<dbReference type="InterPro" id="IPR022761">
    <property type="entry name" value="Fumarate_lyase_N"/>
</dbReference>
<dbReference type="EC" id="4.2.1.2" evidence="2"/>
<evidence type="ECO:0000256" key="1">
    <source>
        <dbReference type="ARBA" id="ARBA00009084"/>
    </source>
</evidence>
<accession>A0A0A9YUJ7</accession>
<dbReference type="GO" id="GO:0006106">
    <property type="term" value="P:fumarate metabolic process"/>
    <property type="evidence" value="ECO:0007669"/>
    <property type="project" value="InterPro"/>
</dbReference>
<evidence type="ECO:0000259" key="4">
    <source>
        <dbReference type="Pfam" id="PF00206"/>
    </source>
</evidence>
<evidence type="ECO:0000256" key="2">
    <source>
        <dbReference type="ARBA" id="ARBA00012921"/>
    </source>
</evidence>